<evidence type="ECO:0000256" key="3">
    <source>
        <dbReference type="ARBA" id="ARBA00023172"/>
    </source>
</evidence>
<organism evidence="6 7">
    <name type="scientific">Alteromonas lipolytica</name>
    <dbReference type="NCBI Taxonomy" id="1856405"/>
    <lineage>
        <taxon>Bacteria</taxon>
        <taxon>Pseudomonadati</taxon>
        <taxon>Pseudomonadota</taxon>
        <taxon>Gammaproteobacteria</taxon>
        <taxon>Alteromonadales</taxon>
        <taxon>Alteromonadaceae</taxon>
        <taxon>Alteromonas/Salinimonas group</taxon>
        <taxon>Alteromonas</taxon>
    </lineage>
</organism>
<dbReference type="GO" id="GO:0015074">
    <property type="term" value="P:DNA integration"/>
    <property type="evidence" value="ECO:0007669"/>
    <property type="project" value="UniProtKB-KW"/>
</dbReference>
<evidence type="ECO:0000313" key="7">
    <source>
        <dbReference type="Proteomes" id="UP000176037"/>
    </source>
</evidence>
<evidence type="ECO:0000313" key="6">
    <source>
        <dbReference type="EMBL" id="OFI34807.1"/>
    </source>
</evidence>
<dbReference type="GO" id="GO:0006310">
    <property type="term" value="P:DNA recombination"/>
    <property type="evidence" value="ECO:0007669"/>
    <property type="project" value="UniProtKB-KW"/>
</dbReference>
<dbReference type="RefSeq" id="WP_070175725.1">
    <property type="nucleotide sequence ID" value="NZ_BMJR01000001.1"/>
</dbReference>
<keyword evidence="2 4" id="KW-0238">DNA-binding</keyword>
<dbReference type="InterPro" id="IPR010998">
    <property type="entry name" value="Integrase_recombinase_N"/>
</dbReference>
<keyword evidence="1" id="KW-0229">DNA integration</keyword>
<gene>
    <name evidence="6" type="ORF">BFC17_14625</name>
</gene>
<keyword evidence="7" id="KW-1185">Reference proteome</keyword>
<protein>
    <recommendedName>
        <fullName evidence="5">Core-binding (CB) domain-containing protein</fullName>
    </recommendedName>
</protein>
<dbReference type="EMBL" id="MJIC01000010">
    <property type="protein sequence ID" value="OFI34807.1"/>
    <property type="molecule type" value="Genomic_DNA"/>
</dbReference>
<dbReference type="Proteomes" id="UP000176037">
    <property type="component" value="Unassembled WGS sequence"/>
</dbReference>
<dbReference type="Gene3D" id="1.10.150.130">
    <property type="match status" value="1"/>
</dbReference>
<proteinExistence type="predicted"/>
<evidence type="ECO:0000256" key="2">
    <source>
        <dbReference type="ARBA" id="ARBA00023125"/>
    </source>
</evidence>
<dbReference type="Gene3D" id="1.10.443.10">
    <property type="entry name" value="Intergrase catalytic core"/>
    <property type="match status" value="1"/>
</dbReference>
<reference evidence="6 7" key="1">
    <citation type="submission" date="2016-09" db="EMBL/GenBank/DDBJ databases">
        <title>Alteromonas lipolytica, a new species isolated from sea water.</title>
        <authorList>
            <person name="Wu Y.-H."/>
            <person name="Cheng H."/>
            <person name="Xu X.-W."/>
        </authorList>
    </citation>
    <scope>NUCLEOTIDE SEQUENCE [LARGE SCALE GENOMIC DNA]</scope>
    <source>
        <strain evidence="6 7">JW12</strain>
    </source>
</reference>
<dbReference type="InterPro" id="IPR044068">
    <property type="entry name" value="CB"/>
</dbReference>
<accession>A0A1E8FFS8</accession>
<dbReference type="SUPFAM" id="SSF56349">
    <property type="entry name" value="DNA breaking-rejoining enzymes"/>
    <property type="match status" value="1"/>
</dbReference>
<evidence type="ECO:0000256" key="4">
    <source>
        <dbReference type="PROSITE-ProRule" id="PRU01248"/>
    </source>
</evidence>
<feature type="domain" description="Core-binding (CB)" evidence="5">
    <location>
        <begin position="87"/>
        <end position="163"/>
    </location>
</feature>
<dbReference type="GO" id="GO:0003677">
    <property type="term" value="F:DNA binding"/>
    <property type="evidence" value="ECO:0007669"/>
    <property type="project" value="UniProtKB-UniRule"/>
</dbReference>
<evidence type="ECO:0000259" key="5">
    <source>
        <dbReference type="PROSITE" id="PS51900"/>
    </source>
</evidence>
<sequence>MVAKEVGRKRKTKNEDLPLGLYSRKVRGTLRYFYRNEAGKDTYFPEHCPLDAIKQSVVKFNKENRNSDKRIRSRADKYNVRVHKVWPKIKQNLDEENEGKSKSTLQTFDRDCERFIDFFGDYFTKEITLEDINEYLDKYHAGASVNVRNRKVLFLRCVFAELTDMSYMERNCANDKKIKKRSKKAKLKAPVRISKYALMMMADVAEPFLKTAIMLSLQTCHAVNEIVNLKYSDCHYFASPKVYCSDSETYLEPSEDTPDELLVHGMMWISREKNKQCAASNVEIPITNAMMETIQASVEDLGVTFSKDIEPSCPFIIHRKKRYHNVNYSDEFEHPWQLKSDYLSKQFSKLRDSLDIYLDIEDRKQRPGFHEIRSLAIYLHDKQAKDEKATMTRAAHSDMKMTQRYKEGHDKYKRVPPSTVTL</sequence>
<dbReference type="OrthoDB" id="8781634at2"/>
<name>A0A1E8FFS8_9ALTE</name>
<evidence type="ECO:0000256" key="1">
    <source>
        <dbReference type="ARBA" id="ARBA00022908"/>
    </source>
</evidence>
<dbReference type="STRING" id="1856405.BFC17_14625"/>
<dbReference type="InterPro" id="IPR011010">
    <property type="entry name" value="DNA_brk_join_enz"/>
</dbReference>
<comment type="caution">
    <text evidence="6">The sequence shown here is derived from an EMBL/GenBank/DDBJ whole genome shotgun (WGS) entry which is preliminary data.</text>
</comment>
<dbReference type="AlphaFoldDB" id="A0A1E8FFS8"/>
<dbReference type="InterPro" id="IPR013762">
    <property type="entry name" value="Integrase-like_cat_sf"/>
</dbReference>
<keyword evidence="3" id="KW-0233">DNA recombination</keyword>
<dbReference type="PROSITE" id="PS51900">
    <property type="entry name" value="CB"/>
    <property type="match status" value="1"/>
</dbReference>